<dbReference type="SUPFAM" id="SSF46785">
    <property type="entry name" value="Winged helix' DNA-binding domain"/>
    <property type="match status" value="1"/>
</dbReference>
<dbReference type="InterPro" id="IPR036388">
    <property type="entry name" value="WH-like_DNA-bd_sf"/>
</dbReference>
<dbReference type="InterPro" id="IPR000835">
    <property type="entry name" value="HTH_MarR-typ"/>
</dbReference>
<dbReference type="Proteomes" id="UP000316225">
    <property type="component" value="Unassembled WGS sequence"/>
</dbReference>
<dbReference type="PROSITE" id="PS50995">
    <property type="entry name" value="HTH_MARR_2"/>
    <property type="match status" value="1"/>
</dbReference>
<sequence length="136" mass="15507">MFDPIMRLTRMIRRLFDVRAEELGLTYSRARLLSVLGHNEGATQTELACLLGIEAPTLKRQLDAIVKLGLAERRPIEGDGRKYAVYLTDRTPLEPLLGFRREVEAALSEGIEPEELLIARRVLARMAENAERLHRK</sequence>
<accession>A0A562N7I0</accession>
<evidence type="ECO:0000256" key="1">
    <source>
        <dbReference type="ARBA" id="ARBA00023015"/>
    </source>
</evidence>
<evidence type="ECO:0000259" key="4">
    <source>
        <dbReference type="PROSITE" id="PS50995"/>
    </source>
</evidence>
<organism evidence="5 6">
    <name type="scientific">Paracoccus sulfuroxidans</name>
    <dbReference type="NCBI Taxonomy" id="384678"/>
    <lineage>
        <taxon>Bacteria</taxon>
        <taxon>Pseudomonadati</taxon>
        <taxon>Pseudomonadota</taxon>
        <taxon>Alphaproteobacteria</taxon>
        <taxon>Rhodobacterales</taxon>
        <taxon>Paracoccaceae</taxon>
        <taxon>Paracoccus</taxon>
    </lineage>
</organism>
<reference evidence="5 6" key="1">
    <citation type="journal article" date="2015" name="Stand. Genomic Sci.">
        <title>Genomic Encyclopedia of Bacterial and Archaeal Type Strains, Phase III: the genomes of soil and plant-associated and newly described type strains.</title>
        <authorList>
            <person name="Whitman W.B."/>
            <person name="Woyke T."/>
            <person name="Klenk H.P."/>
            <person name="Zhou Y."/>
            <person name="Lilburn T.G."/>
            <person name="Beck B.J."/>
            <person name="De Vos P."/>
            <person name="Vandamme P."/>
            <person name="Eisen J.A."/>
            <person name="Garrity G."/>
            <person name="Hugenholtz P."/>
            <person name="Kyrpides N.C."/>
        </authorList>
    </citation>
    <scope>NUCLEOTIDE SEQUENCE [LARGE SCALE GENOMIC DNA]</scope>
    <source>
        <strain evidence="5 6">CGMCC 1.5364</strain>
    </source>
</reference>
<dbReference type="GO" id="GO:0006950">
    <property type="term" value="P:response to stress"/>
    <property type="evidence" value="ECO:0007669"/>
    <property type="project" value="TreeGrafter"/>
</dbReference>
<dbReference type="PANTHER" id="PTHR33164:SF64">
    <property type="entry name" value="TRANSCRIPTIONAL REGULATOR SLYA"/>
    <property type="match status" value="1"/>
</dbReference>
<keyword evidence="3" id="KW-0804">Transcription</keyword>
<gene>
    <name evidence="5" type="ORF">IQ24_03928</name>
</gene>
<dbReference type="InterPro" id="IPR039422">
    <property type="entry name" value="MarR/SlyA-like"/>
</dbReference>
<dbReference type="Gene3D" id="1.10.10.10">
    <property type="entry name" value="Winged helix-like DNA-binding domain superfamily/Winged helix DNA-binding domain"/>
    <property type="match status" value="1"/>
</dbReference>
<dbReference type="SMART" id="SM00347">
    <property type="entry name" value="HTH_MARR"/>
    <property type="match status" value="1"/>
</dbReference>
<dbReference type="RefSeq" id="WP_242008362.1">
    <property type="nucleotide sequence ID" value="NZ_VLKU01000017.1"/>
</dbReference>
<evidence type="ECO:0000313" key="5">
    <source>
        <dbReference type="EMBL" id="TWI28097.1"/>
    </source>
</evidence>
<dbReference type="Pfam" id="PF12802">
    <property type="entry name" value="MarR_2"/>
    <property type="match status" value="1"/>
</dbReference>
<evidence type="ECO:0000313" key="6">
    <source>
        <dbReference type="Proteomes" id="UP000316225"/>
    </source>
</evidence>
<dbReference type="EMBL" id="VLKU01000017">
    <property type="protein sequence ID" value="TWI28097.1"/>
    <property type="molecule type" value="Genomic_DNA"/>
</dbReference>
<proteinExistence type="predicted"/>
<dbReference type="PANTHER" id="PTHR33164">
    <property type="entry name" value="TRANSCRIPTIONAL REGULATOR, MARR FAMILY"/>
    <property type="match status" value="1"/>
</dbReference>
<dbReference type="InterPro" id="IPR036390">
    <property type="entry name" value="WH_DNA-bd_sf"/>
</dbReference>
<keyword evidence="2" id="KW-0238">DNA-binding</keyword>
<feature type="domain" description="HTH marR-type" evidence="4">
    <location>
        <begin position="1"/>
        <end position="128"/>
    </location>
</feature>
<evidence type="ECO:0000256" key="3">
    <source>
        <dbReference type="ARBA" id="ARBA00023163"/>
    </source>
</evidence>
<evidence type="ECO:0000256" key="2">
    <source>
        <dbReference type="ARBA" id="ARBA00023125"/>
    </source>
</evidence>
<dbReference type="GO" id="GO:0003700">
    <property type="term" value="F:DNA-binding transcription factor activity"/>
    <property type="evidence" value="ECO:0007669"/>
    <property type="project" value="InterPro"/>
</dbReference>
<protein>
    <submittedName>
        <fullName evidence="5">MarR family transcriptional regulator for hemolysin</fullName>
    </submittedName>
</protein>
<comment type="caution">
    <text evidence="5">The sequence shown here is derived from an EMBL/GenBank/DDBJ whole genome shotgun (WGS) entry which is preliminary data.</text>
</comment>
<keyword evidence="1" id="KW-0805">Transcription regulation</keyword>
<keyword evidence="6" id="KW-1185">Reference proteome</keyword>
<dbReference type="GO" id="GO:0003677">
    <property type="term" value="F:DNA binding"/>
    <property type="evidence" value="ECO:0007669"/>
    <property type="project" value="UniProtKB-KW"/>
</dbReference>
<dbReference type="AlphaFoldDB" id="A0A562N7I0"/>
<name>A0A562N7I0_9RHOB</name>